<dbReference type="InterPro" id="IPR015870">
    <property type="entry name" value="UDP-acyl_N-AcGlcN_deAcase_N"/>
</dbReference>
<comment type="caution">
    <text evidence="13">The sequence shown here is derived from an EMBL/GenBank/DDBJ whole genome shotgun (WGS) entry which is preliminary data.</text>
</comment>
<comment type="function">
    <text evidence="2 12">Catalyzes the hydrolysis of UDP-3-O-myristoyl-N-acetylglucosamine to form UDP-3-O-myristoylglucosamine and acetate, the committed step in lipid A biosynthesis.</text>
</comment>
<keyword evidence="8 12" id="KW-0378">Hydrolase</keyword>
<dbReference type="InterPro" id="IPR011334">
    <property type="entry name" value="UDP-acyl_GlcNac_deAcase_C"/>
</dbReference>
<comment type="similarity">
    <text evidence="12">Belongs to the LpxC family.</text>
</comment>
<dbReference type="GO" id="GO:0103117">
    <property type="term" value="F:UDP-3-O-acyl-N-acetylglucosamine deacetylase activity"/>
    <property type="evidence" value="ECO:0007669"/>
    <property type="project" value="UniProtKB-UniRule"/>
</dbReference>
<dbReference type="HAMAP" id="MF_00388">
    <property type="entry name" value="LpxC"/>
    <property type="match status" value="1"/>
</dbReference>
<comment type="catalytic activity">
    <reaction evidence="11 12">
        <text>a UDP-3-O-[(3R)-3-hydroxyacyl]-N-acetyl-alpha-D-glucosamine + H2O = a UDP-3-O-[(3R)-3-hydroxyacyl]-alpha-D-glucosamine + acetate</text>
        <dbReference type="Rhea" id="RHEA:67816"/>
        <dbReference type="ChEBI" id="CHEBI:15377"/>
        <dbReference type="ChEBI" id="CHEBI:30089"/>
        <dbReference type="ChEBI" id="CHEBI:137740"/>
        <dbReference type="ChEBI" id="CHEBI:173225"/>
        <dbReference type="EC" id="3.5.1.108"/>
    </reaction>
</comment>
<protein>
    <recommendedName>
        <fullName evidence="4 12">UDP-3-O-acyl-N-acetylglucosamine deacetylase</fullName>
        <shortName evidence="12">UDP-3-O-acyl-GlcNAc deacetylase</shortName>
        <ecNumber evidence="4 12">3.5.1.108</ecNumber>
    </recommendedName>
    <alternativeName>
        <fullName evidence="12">UDP-3-O-[R-3-hydroxymyristoyl]-N-acetylglucosamine deacetylase</fullName>
    </alternativeName>
</protein>
<dbReference type="GO" id="GO:0016020">
    <property type="term" value="C:membrane"/>
    <property type="evidence" value="ECO:0007669"/>
    <property type="project" value="GOC"/>
</dbReference>
<dbReference type="AlphaFoldDB" id="A0A5I9WJP9"/>
<evidence type="ECO:0000256" key="11">
    <source>
        <dbReference type="ARBA" id="ARBA00024535"/>
    </source>
</evidence>
<dbReference type="SUPFAM" id="SSF54211">
    <property type="entry name" value="Ribosomal protein S5 domain 2-like"/>
    <property type="match status" value="2"/>
</dbReference>
<feature type="active site" description="Proton donor" evidence="12">
    <location>
        <position position="266"/>
    </location>
</feature>
<keyword evidence="10 12" id="KW-0443">Lipid metabolism</keyword>
<organism evidence="13">
    <name type="scientific">Salmonella enterica subsp. enterica serovar Pomona</name>
    <dbReference type="NCBI Taxonomy" id="570935"/>
    <lineage>
        <taxon>Bacteria</taxon>
        <taxon>Pseudomonadati</taxon>
        <taxon>Pseudomonadota</taxon>
        <taxon>Gammaproteobacteria</taxon>
        <taxon>Enterobacterales</taxon>
        <taxon>Enterobacteriaceae</taxon>
        <taxon>Salmonella</taxon>
    </lineage>
</organism>
<keyword evidence="7 12" id="KW-0479">Metal-binding</keyword>
<keyword evidence="5 12" id="KW-0444">Lipid biosynthesis</keyword>
<feature type="binding site" evidence="12">
    <location>
        <position position="239"/>
    </location>
    <ligand>
        <name>Zn(2+)</name>
        <dbReference type="ChEBI" id="CHEBI:29105"/>
    </ligand>
</feature>
<dbReference type="PANTHER" id="PTHR33694">
    <property type="entry name" value="UDP-3-O-ACYL-N-ACETYLGLUCOSAMINE DEACETYLASE 1, MITOCHONDRIAL-RELATED"/>
    <property type="match status" value="1"/>
</dbReference>
<evidence type="ECO:0000256" key="4">
    <source>
        <dbReference type="ARBA" id="ARBA00012745"/>
    </source>
</evidence>
<evidence type="ECO:0000256" key="3">
    <source>
        <dbReference type="ARBA" id="ARBA00005002"/>
    </source>
</evidence>
<reference evidence="13" key="1">
    <citation type="submission" date="2018-07" db="EMBL/GenBank/DDBJ databases">
        <authorList>
            <consortium name="PulseNet: The National Subtyping Network for Foodborne Disease Surveillance"/>
            <person name="Tarr C.L."/>
            <person name="Trees E."/>
            <person name="Katz L.S."/>
            <person name="Carleton-Romer H.A."/>
            <person name="Stroika S."/>
            <person name="Kucerova Z."/>
            <person name="Roache K.F."/>
            <person name="Sabol A.L."/>
            <person name="Besser J."/>
            <person name="Gerner-Smidt P."/>
        </authorList>
    </citation>
    <scope>NUCLEOTIDE SEQUENCE</scope>
    <source>
        <strain evidence="13">PNUSAS032273</strain>
    </source>
</reference>
<dbReference type="UniPathway" id="UPA00359">
    <property type="reaction ID" value="UER00478"/>
</dbReference>
<dbReference type="NCBIfam" id="TIGR00325">
    <property type="entry name" value="lpxC"/>
    <property type="match status" value="1"/>
</dbReference>
<dbReference type="Gene3D" id="3.30.230.20">
    <property type="entry name" value="lpxc deacetylase, domain 1"/>
    <property type="match status" value="1"/>
</dbReference>
<comment type="pathway">
    <text evidence="3 12">Glycolipid biosynthesis; lipid IV(A) biosynthesis; lipid IV(A) from (3R)-3-hydroxytetradecanoyl-[acyl-carrier-protein] and UDP-N-acetyl-alpha-D-glucosamine: step 2/6.</text>
</comment>
<dbReference type="PANTHER" id="PTHR33694:SF1">
    <property type="entry name" value="UDP-3-O-ACYL-N-ACETYLGLUCOSAMINE DEACETYLASE 1, MITOCHONDRIAL-RELATED"/>
    <property type="match status" value="1"/>
</dbReference>
<evidence type="ECO:0000256" key="10">
    <source>
        <dbReference type="ARBA" id="ARBA00023098"/>
    </source>
</evidence>
<evidence type="ECO:0000256" key="9">
    <source>
        <dbReference type="ARBA" id="ARBA00022833"/>
    </source>
</evidence>
<dbReference type="Gene3D" id="3.30.1700.10">
    <property type="entry name" value="lpxc deacetylase, domain 2"/>
    <property type="match status" value="1"/>
</dbReference>
<evidence type="ECO:0000256" key="6">
    <source>
        <dbReference type="ARBA" id="ARBA00022556"/>
    </source>
</evidence>
<name>A0A5I9WJP9_SALET</name>
<evidence type="ECO:0000256" key="7">
    <source>
        <dbReference type="ARBA" id="ARBA00022723"/>
    </source>
</evidence>
<dbReference type="EC" id="3.5.1.108" evidence="4 12"/>
<dbReference type="Pfam" id="PF03331">
    <property type="entry name" value="LpxC"/>
    <property type="match status" value="1"/>
</dbReference>
<evidence type="ECO:0000256" key="8">
    <source>
        <dbReference type="ARBA" id="ARBA00022801"/>
    </source>
</evidence>
<evidence type="ECO:0000256" key="2">
    <source>
        <dbReference type="ARBA" id="ARBA00002923"/>
    </source>
</evidence>
<dbReference type="GO" id="GO:0009245">
    <property type="term" value="P:lipid A biosynthetic process"/>
    <property type="evidence" value="ECO:0007669"/>
    <property type="project" value="UniProtKB-UniRule"/>
</dbReference>
<keyword evidence="6 12" id="KW-0441">Lipid A biosynthesis</keyword>
<feature type="binding site" evidence="12">
    <location>
        <position position="243"/>
    </location>
    <ligand>
        <name>Zn(2+)</name>
        <dbReference type="ChEBI" id="CHEBI:29105"/>
    </ligand>
</feature>
<evidence type="ECO:0000256" key="5">
    <source>
        <dbReference type="ARBA" id="ARBA00022516"/>
    </source>
</evidence>
<evidence type="ECO:0000256" key="12">
    <source>
        <dbReference type="HAMAP-Rule" id="MF_00388"/>
    </source>
</evidence>
<proteinExistence type="inferred from homology"/>
<evidence type="ECO:0000256" key="1">
    <source>
        <dbReference type="ARBA" id="ARBA00001947"/>
    </source>
</evidence>
<keyword evidence="9 12" id="KW-0862">Zinc</keyword>
<comment type="cofactor">
    <cofactor evidence="1 12">
        <name>Zn(2+)</name>
        <dbReference type="ChEBI" id="CHEBI:29105"/>
    </cofactor>
</comment>
<dbReference type="InterPro" id="IPR004463">
    <property type="entry name" value="UDP-acyl_GlcNac_deAcase"/>
</dbReference>
<feature type="binding site" evidence="12">
    <location>
        <position position="79"/>
    </location>
    <ligand>
        <name>Zn(2+)</name>
        <dbReference type="ChEBI" id="CHEBI:29105"/>
    </ligand>
</feature>
<dbReference type="EMBL" id="AAKKXN010000002">
    <property type="protein sequence ID" value="ECS8475914.1"/>
    <property type="molecule type" value="Genomic_DNA"/>
</dbReference>
<accession>A0A5I9WJP9</accession>
<evidence type="ECO:0000313" key="13">
    <source>
        <dbReference type="EMBL" id="ECS8475914.1"/>
    </source>
</evidence>
<sequence>MIKQKTIRTSVSMTGIGLHSGLKVQMNVIPAGINTGIVFRRVDLHPAVDIPLRAESINETTLATTIFNDDGVRVSTIEHLLSAISGLGIDNLLIELNAGEIPIVDGSSAPFVYLLLNDAGVIEQSAPKKFLKINEEIRVELDDKWATLAPFNGFHLDFTIDFNHPAISSDNKRYTTTLNPEVYIAEISRARTFGFLRDVEYLQSKGLGLGASLDNAIGLDEFRVLNKDGLRYEDEFVRHKTLDAIGDLFVCGYNILGAFTAYKSGHALNNLLIRSVLQNQQAWEFVQLDTAPFSEVLTGSMIELAYAR</sequence>
<dbReference type="GO" id="GO:0046872">
    <property type="term" value="F:metal ion binding"/>
    <property type="evidence" value="ECO:0007669"/>
    <property type="project" value="UniProtKB-KW"/>
</dbReference>
<gene>
    <name evidence="12" type="primary">lpxC</name>
    <name evidence="13" type="ORF">C8634_06785</name>
</gene>
<dbReference type="InterPro" id="IPR020568">
    <property type="entry name" value="Ribosomal_Su5_D2-typ_SF"/>
</dbReference>